<evidence type="ECO:0000313" key="1">
    <source>
        <dbReference type="EMBL" id="WHS64764.1"/>
    </source>
</evidence>
<sequence>MNSPRDAAALQGDALHAFLNQAHELLSDDDSSTSIAHADRVAAAVELMNQQQFAPTSVTELERVHDFWLLLDQPATANAFLQTHRQAVLQADPHQSAEAAARIALSDIQSRLGFEPSSAVALLLPAAQTLAALPEDVDADGYWHGWHWMADKAQAWEIAAQGVDLQRAQERANSDNEDRAAYLDAMACVHKAELDQRRGDSGAATRQVQAAIEALRSAGADQSVDFDQWMELANRALPVASASLPALLMACEQQLARTEQPAPSQAVQMHRKVRIVRLQAQACAQAGQLEAAVQLAAQGHFGLTDDDGDSFGAQRLEWLVQAGQLDEAAAVALESVLHARPGSAVRGYQLALQQFAPDAPHADTWALILAMAQEDEDMRYLLAQETMPPQPADYYLDLVRARDPHNDLVAMIVGLRHARKRQLDKALPLLEQSVGRHPEWSNSDALSRLWAARFAVLPLEEALARPFPAAHGGHWGYGAGVVLDDEDDLAPLMGGKKKVPSDEVREPLVLRYYEEALARFEHFWATGQGRFKDADLHVYSMLCNNLGIKYRFLDRYDESETLHRKGLASSPFSEHHEGLWWAANGRGDDAGIVAEAEQLWHFAEQHGFSRHEPPRYFPTVALALYKLDRGDEISIWLERLDSWYAELDEDEQKQERRDYLAAMMSLLDFFSVFRPEQVLPRLRAHQDEVRALQDSYPLRRLACALEAWPELLEESVALHRESATYLGHHSKKRFALGNDNEAEAQMSAEGLASAERKLAERDQNAVAASGRKPWWKFW</sequence>
<accession>A0ABY8SQZ7</accession>
<protein>
    <recommendedName>
        <fullName evidence="3">Tetratricopeptide repeat protein</fullName>
    </recommendedName>
</protein>
<proteinExistence type="predicted"/>
<dbReference type="EMBL" id="CP125947">
    <property type="protein sequence ID" value="WHS64764.1"/>
    <property type="molecule type" value="Genomic_DNA"/>
</dbReference>
<dbReference type="RefSeq" id="WP_283485875.1">
    <property type="nucleotide sequence ID" value="NZ_CP125947.1"/>
</dbReference>
<dbReference type="Proteomes" id="UP001240697">
    <property type="component" value="Chromosome"/>
</dbReference>
<name>A0ABY8SQZ7_9BURK</name>
<gene>
    <name evidence="1" type="ORF">QMY55_20090</name>
</gene>
<organism evidence="1 2">
    <name type="scientific">Comamonas resistens</name>
    <dbReference type="NCBI Taxonomy" id="3046670"/>
    <lineage>
        <taxon>Bacteria</taxon>
        <taxon>Pseudomonadati</taxon>
        <taxon>Pseudomonadota</taxon>
        <taxon>Betaproteobacteria</taxon>
        <taxon>Burkholderiales</taxon>
        <taxon>Comamonadaceae</taxon>
        <taxon>Comamonas</taxon>
    </lineage>
</organism>
<evidence type="ECO:0000313" key="2">
    <source>
        <dbReference type="Proteomes" id="UP001240697"/>
    </source>
</evidence>
<reference evidence="1 2" key="1">
    <citation type="submission" date="2023-05" db="EMBL/GenBank/DDBJ databases">
        <authorList>
            <person name="Yin Y."/>
            <person name="Lu Z."/>
        </authorList>
    </citation>
    <scope>NUCLEOTIDE SEQUENCE [LARGE SCALE GENOMIC DNA]</scope>
    <source>
        <strain evidence="1 2">ZM22</strain>
    </source>
</reference>
<keyword evidence="2" id="KW-1185">Reference proteome</keyword>
<evidence type="ECO:0008006" key="3">
    <source>
        <dbReference type="Google" id="ProtNLM"/>
    </source>
</evidence>